<organism evidence="2 3">
    <name type="scientific">Elysia marginata</name>
    <dbReference type="NCBI Taxonomy" id="1093978"/>
    <lineage>
        <taxon>Eukaryota</taxon>
        <taxon>Metazoa</taxon>
        <taxon>Spiralia</taxon>
        <taxon>Lophotrochozoa</taxon>
        <taxon>Mollusca</taxon>
        <taxon>Gastropoda</taxon>
        <taxon>Heterobranchia</taxon>
        <taxon>Euthyneura</taxon>
        <taxon>Panpulmonata</taxon>
        <taxon>Sacoglossa</taxon>
        <taxon>Placobranchoidea</taxon>
        <taxon>Plakobranchidae</taxon>
        <taxon>Elysia</taxon>
    </lineage>
</organism>
<gene>
    <name evidence="2" type="ORF">ElyMa_001738500</name>
</gene>
<feature type="region of interest" description="Disordered" evidence="1">
    <location>
        <begin position="59"/>
        <end position="87"/>
    </location>
</feature>
<proteinExistence type="predicted"/>
<dbReference type="Proteomes" id="UP000762676">
    <property type="component" value="Unassembled WGS sequence"/>
</dbReference>
<dbReference type="AlphaFoldDB" id="A0AAV4JZX1"/>
<comment type="caution">
    <text evidence="2">The sequence shown here is derived from an EMBL/GenBank/DDBJ whole genome shotgun (WGS) entry which is preliminary data.</text>
</comment>
<dbReference type="EMBL" id="BMAT01003530">
    <property type="protein sequence ID" value="GFS27067.1"/>
    <property type="molecule type" value="Genomic_DNA"/>
</dbReference>
<evidence type="ECO:0000256" key="1">
    <source>
        <dbReference type="SAM" id="MobiDB-lite"/>
    </source>
</evidence>
<feature type="compositionally biased region" description="Basic and acidic residues" evidence="1">
    <location>
        <begin position="72"/>
        <end position="87"/>
    </location>
</feature>
<evidence type="ECO:0000313" key="2">
    <source>
        <dbReference type="EMBL" id="GFS27067.1"/>
    </source>
</evidence>
<protein>
    <submittedName>
        <fullName evidence="2">Uncharacterized protein</fullName>
    </submittedName>
</protein>
<reference evidence="2 3" key="1">
    <citation type="journal article" date="2021" name="Elife">
        <title>Chloroplast acquisition without the gene transfer in kleptoplastic sea slugs, Plakobranchus ocellatus.</title>
        <authorList>
            <person name="Maeda T."/>
            <person name="Takahashi S."/>
            <person name="Yoshida T."/>
            <person name="Shimamura S."/>
            <person name="Takaki Y."/>
            <person name="Nagai Y."/>
            <person name="Toyoda A."/>
            <person name="Suzuki Y."/>
            <person name="Arimoto A."/>
            <person name="Ishii H."/>
            <person name="Satoh N."/>
            <person name="Nishiyama T."/>
            <person name="Hasebe M."/>
            <person name="Maruyama T."/>
            <person name="Minagawa J."/>
            <person name="Obokata J."/>
            <person name="Shigenobu S."/>
        </authorList>
    </citation>
    <scope>NUCLEOTIDE SEQUENCE [LARGE SCALE GENOMIC DNA]</scope>
</reference>
<name>A0AAV4JZX1_9GAST</name>
<evidence type="ECO:0000313" key="3">
    <source>
        <dbReference type="Proteomes" id="UP000762676"/>
    </source>
</evidence>
<accession>A0AAV4JZX1</accession>
<keyword evidence="3" id="KW-1185">Reference proteome</keyword>
<sequence>MKTSKSVKNSDSTVCEHWMQKLNWTCAASFQFIWTWPASHTSQQAFHPAQVVINAQAGTGTKATLGKSPQDAAERNALRRRDPQLRT</sequence>